<evidence type="ECO:0000256" key="1">
    <source>
        <dbReference type="ARBA" id="ARBA00004844"/>
    </source>
</evidence>
<reference evidence="10 11" key="1">
    <citation type="submission" date="2010-07" db="EMBL/GenBank/DDBJ databases">
        <authorList>
            <person name="Muzny D."/>
            <person name="Qin X."/>
            <person name="Deng J."/>
            <person name="Jiang H."/>
            <person name="Liu Y."/>
            <person name="Qu J."/>
            <person name="Song X.-Z."/>
            <person name="Zhang L."/>
            <person name="Thornton R."/>
            <person name="Coyle M."/>
            <person name="Francisco L."/>
            <person name="Jackson L."/>
            <person name="Javaid M."/>
            <person name="Korchina V."/>
            <person name="Kovar C."/>
            <person name="Mata R."/>
            <person name="Mathew T."/>
            <person name="Ngo R."/>
            <person name="Nguyen L."/>
            <person name="Nguyen N."/>
            <person name="Okwuonu G."/>
            <person name="Ongeri F."/>
            <person name="Pham C."/>
            <person name="Simmons D."/>
            <person name="Wilczek-Boney K."/>
            <person name="Hale W."/>
            <person name="Jakkamsetti A."/>
            <person name="Pham P."/>
            <person name="Ruth R."/>
            <person name="San Lucas F."/>
            <person name="Warren J."/>
            <person name="Zhang J."/>
            <person name="Zhao Z."/>
            <person name="Zhou C."/>
            <person name="Zhu D."/>
            <person name="Lee S."/>
            <person name="Bess C."/>
            <person name="Blankenburg K."/>
            <person name="Forbes L."/>
            <person name="Fu Q."/>
            <person name="Gubbala S."/>
            <person name="Hirani K."/>
            <person name="Jayaseelan J.C."/>
            <person name="Lara F."/>
            <person name="Munidasa M."/>
            <person name="Palculict T."/>
            <person name="Patil S."/>
            <person name="Pu L.-L."/>
            <person name="Saada N."/>
            <person name="Tang L."/>
            <person name="Weissenberger G."/>
            <person name="Zhu Y."/>
            <person name="Hemphill L."/>
            <person name="Shang Y."/>
            <person name="Youmans B."/>
            <person name="Ayvaz T."/>
            <person name="Ross M."/>
            <person name="Santibanez J."/>
            <person name="Aqrawi P."/>
            <person name="Gross S."/>
            <person name="Joshi V."/>
            <person name="Fowler G."/>
            <person name="Nazareth L."/>
            <person name="Reid J."/>
            <person name="Worley K."/>
            <person name="Petrosino J."/>
            <person name="Highlander S."/>
            <person name="Gibbs R."/>
        </authorList>
    </citation>
    <scope>NUCLEOTIDE SEQUENCE [LARGE SCALE GENOMIC DNA]</scope>
    <source>
        <strain evidence="10 11">ATCC BAA-1640</strain>
    </source>
</reference>
<dbReference type="EC" id="2.1.2.3" evidence="8"/>
<keyword evidence="5 8" id="KW-0658">Purine biosynthesis</keyword>
<organism evidence="10 11">
    <name type="scientific">Peptoniphilus duerdenii ATCC BAA-1640</name>
    <dbReference type="NCBI Taxonomy" id="862517"/>
    <lineage>
        <taxon>Bacteria</taxon>
        <taxon>Bacillati</taxon>
        <taxon>Bacillota</taxon>
        <taxon>Tissierellia</taxon>
        <taxon>Tissierellales</taxon>
        <taxon>Peptoniphilaceae</taxon>
        <taxon>Peptoniphilus</taxon>
    </lineage>
</organism>
<dbReference type="InterPro" id="IPR011607">
    <property type="entry name" value="MGS-like_dom"/>
</dbReference>
<dbReference type="Pfam" id="PF01808">
    <property type="entry name" value="AICARFT_IMPCHas"/>
    <property type="match status" value="1"/>
</dbReference>
<dbReference type="UniPathway" id="UPA00074">
    <property type="reaction ID" value="UER00133"/>
</dbReference>
<feature type="domain" description="MGS-like" evidence="9">
    <location>
        <begin position="1"/>
        <end position="142"/>
    </location>
</feature>
<dbReference type="PIRSF" id="PIRSF000414">
    <property type="entry name" value="AICARFT_IMPCHas"/>
    <property type="match status" value="1"/>
</dbReference>
<dbReference type="NCBIfam" id="TIGR00355">
    <property type="entry name" value="purH"/>
    <property type="match status" value="1"/>
</dbReference>
<dbReference type="Gene3D" id="3.40.50.1380">
    <property type="entry name" value="Methylglyoxal synthase-like domain"/>
    <property type="match status" value="1"/>
</dbReference>
<dbReference type="InterPro" id="IPR016193">
    <property type="entry name" value="Cytidine_deaminase-like"/>
</dbReference>
<keyword evidence="6 8" id="KW-0378">Hydrolase</keyword>
<gene>
    <name evidence="8 10" type="primary">purH</name>
    <name evidence="10" type="ORF">HMPREF9225_1091</name>
</gene>
<keyword evidence="11" id="KW-1185">Reference proteome</keyword>
<dbReference type="GO" id="GO:0003937">
    <property type="term" value="F:IMP cyclohydrolase activity"/>
    <property type="evidence" value="ECO:0007669"/>
    <property type="project" value="UniProtKB-UniRule"/>
</dbReference>
<dbReference type="HOGENOM" id="CLU_016316_5_2_9"/>
<evidence type="ECO:0000256" key="8">
    <source>
        <dbReference type="HAMAP-Rule" id="MF_00139"/>
    </source>
</evidence>
<dbReference type="Gene3D" id="3.40.140.20">
    <property type="match status" value="2"/>
</dbReference>
<dbReference type="GO" id="GO:0006189">
    <property type="term" value="P:'de novo' IMP biosynthetic process"/>
    <property type="evidence" value="ECO:0007669"/>
    <property type="project" value="UniProtKB-UniRule"/>
</dbReference>
<evidence type="ECO:0000313" key="10">
    <source>
        <dbReference type="EMBL" id="EFM25202.1"/>
    </source>
</evidence>
<dbReference type="GO" id="GO:0005829">
    <property type="term" value="C:cytosol"/>
    <property type="evidence" value="ECO:0007669"/>
    <property type="project" value="TreeGrafter"/>
</dbReference>
<keyword evidence="4 8" id="KW-0808">Transferase</keyword>
<dbReference type="PANTHER" id="PTHR11692">
    <property type="entry name" value="BIFUNCTIONAL PURINE BIOSYNTHESIS PROTEIN PURH"/>
    <property type="match status" value="1"/>
</dbReference>
<dbReference type="InterPro" id="IPR002695">
    <property type="entry name" value="PurH-like"/>
</dbReference>
<comment type="catalytic activity">
    <reaction evidence="8">
        <text>IMP + H2O = 5-formamido-1-(5-phospho-D-ribosyl)imidazole-4-carboxamide</text>
        <dbReference type="Rhea" id="RHEA:18445"/>
        <dbReference type="ChEBI" id="CHEBI:15377"/>
        <dbReference type="ChEBI" id="CHEBI:58053"/>
        <dbReference type="ChEBI" id="CHEBI:58467"/>
        <dbReference type="EC" id="3.5.4.10"/>
    </reaction>
</comment>
<comment type="caution">
    <text evidence="10">The sequence shown here is derived from an EMBL/GenBank/DDBJ whole genome shotgun (WGS) entry which is preliminary data.</text>
</comment>
<dbReference type="InterPro" id="IPR036914">
    <property type="entry name" value="MGS-like_dom_sf"/>
</dbReference>
<dbReference type="STRING" id="862517.HMPREF9225_1091"/>
<dbReference type="Proteomes" id="UP000003280">
    <property type="component" value="Unassembled WGS sequence"/>
</dbReference>
<dbReference type="SMART" id="SM00851">
    <property type="entry name" value="MGS"/>
    <property type="match status" value="1"/>
</dbReference>
<evidence type="ECO:0000259" key="9">
    <source>
        <dbReference type="PROSITE" id="PS51855"/>
    </source>
</evidence>
<dbReference type="AlphaFoldDB" id="E0NLZ1"/>
<dbReference type="SUPFAM" id="SSF53927">
    <property type="entry name" value="Cytidine deaminase-like"/>
    <property type="match status" value="1"/>
</dbReference>
<evidence type="ECO:0000256" key="6">
    <source>
        <dbReference type="ARBA" id="ARBA00022801"/>
    </source>
</evidence>
<evidence type="ECO:0000256" key="2">
    <source>
        <dbReference type="ARBA" id="ARBA00004954"/>
    </source>
</evidence>
<comment type="pathway">
    <text evidence="2 8">Purine metabolism; IMP biosynthesis via de novo pathway; 5-formamido-1-(5-phospho-D-ribosyl)imidazole-4-carboxamide from 5-amino-1-(5-phospho-D-ribosyl)imidazole-4-carboxamide (10-formyl THF route): step 1/1.</text>
</comment>
<comment type="similarity">
    <text evidence="3 8">Belongs to the PurH family.</text>
</comment>
<comment type="pathway">
    <text evidence="1 8">Purine metabolism; IMP biosynthesis via de novo pathway; IMP from 5-formamido-1-(5-phospho-D-ribosyl)imidazole-4-carboxamide: step 1/1.</text>
</comment>
<sequence length="505" mass="57118">MRALISVYDKEGIVEFATELEKLGYEIVSTGGTYKKLKDSGLKVIEIDEVTKFPEILNGRVKTLNPLIHGAILYKRDNEEHVKTVNEHNITSIDIVVNSLYPFEECLKRGASHDEMIENIDIGGPSMIRSAAKNYKDVLIVTNRNQYDEVLKRLKENNCDEEFRFSLAKEAFNLTARYDSLIAGYFNSFGEKEEFEKILEPRYVLKEVLRYGENPHQKAAFYEEENIDKVEYKVLHGKQISYNNLNDMYGAIKALKNFGDIPTAIAVKHTNPCGMGTGSTLAEAFRKAYECDDESIFGGIIALNREVDLETAEMLSKIFLEIVVAPSFAKDAYELLAKKKNIRLIEMPRINDFEIKMSVKEVLNGLIVQEYDNVDLDEDKLEVVTKRKPTEEEMKELRFAWTAVKASASNSVVVAKNGGTLGIGQGQTKRSWAVEEALERAGDKIEGAVFASDGFFFKDTMELLNKYGIKAIIEPGGSVKDPEVIEFADAHDMSVVFTHIRHFRH</sequence>
<dbReference type="Pfam" id="PF02142">
    <property type="entry name" value="MGS"/>
    <property type="match status" value="1"/>
</dbReference>
<dbReference type="InterPro" id="IPR024051">
    <property type="entry name" value="AICAR_Tfase_dup_dom_sf"/>
</dbReference>
<evidence type="ECO:0000313" key="11">
    <source>
        <dbReference type="Proteomes" id="UP000003280"/>
    </source>
</evidence>
<dbReference type="EC" id="3.5.4.10" evidence="8"/>
<evidence type="ECO:0000256" key="3">
    <source>
        <dbReference type="ARBA" id="ARBA00007667"/>
    </source>
</evidence>
<dbReference type="NCBIfam" id="NF002049">
    <property type="entry name" value="PRK00881.1"/>
    <property type="match status" value="1"/>
</dbReference>
<dbReference type="SUPFAM" id="SSF52335">
    <property type="entry name" value="Methylglyoxal synthase-like"/>
    <property type="match status" value="1"/>
</dbReference>
<keyword evidence="7 8" id="KW-0511">Multifunctional enzyme</keyword>
<dbReference type="RefSeq" id="WP_008901905.1">
    <property type="nucleotide sequence ID" value="NZ_GL397071.1"/>
</dbReference>
<accession>E0NLZ1</accession>
<comment type="domain">
    <text evidence="8">The IMP cyclohydrolase activity resides in the N-terminal region.</text>
</comment>
<dbReference type="FunFam" id="3.40.50.1380:FF:000001">
    <property type="entry name" value="Bifunctional purine biosynthesis protein PurH"/>
    <property type="match status" value="1"/>
</dbReference>
<dbReference type="eggNOG" id="COG0138">
    <property type="taxonomic scope" value="Bacteria"/>
</dbReference>
<evidence type="ECO:0000256" key="5">
    <source>
        <dbReference type="ARBA" id="ARBA00022755"/>
    </source>
</evidence>
<comment type="catalytic activity">
    <reaction evidence="8">
        <text>(6R)-10-formyltetrahydrofolate + 5-amino-1-(5-phospho-beta-D-ribosyl)imidazole-4-carboxamide = 5-formamido-1-(5-phospho-D-ribosyl)imidazole-4-carboxamide + (6S)-5,6,7,8-tetrahydrofolate</text>
        <dbReference type="Rhea" id="RHEA:22192"/>
        <dbReference type="ChEBI" id="CHEBI:57453"/>
        <dbReference type="ChEBI" id="CHEBI:58467"/>
        <dbReference type="ChEBI" id="CHEBI:58475"/>
        <dbReference type="ChEBI" id="CHEBI:195366"/>
        <dbReference type="EC" id="2.1.2.3"/>
    </reaction>
</comment>
<dbReference type="OrthoDB" id="9802065at2"/>
<dbReference type="PANTHER" id="PTHR11692:SF0">
    <property type="entry name" value="BIFUNCTIONAL PURINE BIOSYNTHESIS PROTEIN ATIC"/>
    <property type="match status" value="1"/>
</dbReference>
<evidence type="ECO:0000256" key="7">
    <source>
        <dbReference type="ARBA" id="ARBA00023268"/>
    </source>
</evidence>
<evidence type="ECO:0000256" key="4">
    <source>
        <dbReference type="ARBA" id="ARBA00022679"/>
    </source>
</evidence>
<dbReference type="CDD" id="cd01421">
    <property type="entry name" value="IMPCH"/>
    <property type="match status" value="1"/>
</dbReference>
<dbReference type="PROSITE" id="PS51855">
    <property type="entry name" value="MGS"/>
    <property type="match status" value="1"/>
</dbReference>
<protein>
    <recommendedName>
        <fullName evidence="8">Bifunctional purine biosynthesis protein PurH</fullName>
    </recommendedName>
    <domain>
        <recommendedName>
            <fullName evidence="8">Phosphoribosylaminoimidazolecarboxamide formyltransferase</fullName>
            <ecNumber evidence="8">2.1.2.3</ecNumber>
        </recommendedName>
        <alternativeName>
            <fullName evidence="8">AICAR transformylase</fullName>
        </alternativeName>
    </domain>
    <domain>
        <recommendedName>
            <fullName evidence="8">IMP cyclohydrolase</fullName>
            <ecNumber evidence="8">3.5.4.10</ecNumber>
        </recommendedName>
        <alternativeName>
            <fullName evidence="8">ATIC</fullName>
        </alternativeName>
        <alternativeName>
            <fullName evidence="8">IMP synthase</fullName>
        </alternativeName>
        <alternativeName>
            <fullName evidence="8">Inosinicase</fullName>
        </alternativeName>
    </domain>
</protein>
<dbReference type="GO" id="GO:0004643">
    <property type="term" value="F:phosphoribosylaminoimidazolecarboxamide formyltransferase activity"/>
    <property type="evidence" value="ECO:0007669"/>
    <property type="project" value="UniProtKB-UniRule"/>
</dbReference>
<dbReference type="EMBL" id="AEEH01000043">
    <property type="protein sequence ID" value="EFM25202.1"/>
    <property type="molecule type" value="Genomic_DNA"/>
</dbReference>
<dbReference type="SMART" id="SM00798">
    <property type="entry name" value="AICARFT_IMPCHas"/>
    <property type="match status" value="1"/>
</dbReference>
<dbReference type="HAMAP" id="MF_00139">
    <property type="entry name" value="PurH"/>
    <property type="match status" value="1"/>
</dbReference>
<proteinExistence type="inferred from homology"/>
<name>E0NLZ1_9FIRM</name>